<feature type="domain" description="AB hydrolase-1" evidence="2">
    <location>
        <begin position="44"/>
        <end position="264"/>
    </location>
</feature>
<dbReference type="SUPFAM" id="SSF53474">
    <property type="entry name" value="alpha/beta-Hydrolases"/>
    <property type="match status" value="1"/>
</dbReference>
<dbReference type="AlphaFoldDB" id="A0A9D1Q6N8"/>
<dbReference type="EMBL" id="DXHP01000206">
    <property type="protein sequence ID" value="HIW07552.1"/>
    <property type="molecule type" value="Genomic_DNA"/>
</dbReference>
<sequence length="277" mass="32067">MNTIIRDGYTLQYRQLGDSNQSPIIVIGSAFYYPRLFQNPIFKTLNLIFIDHRGFSQSTDPNAGFQLADIVEDIEAIRTELGIKQAYFLGHSGHGFMAMAYAEKYPEHVAGMILSNLAPTNTKERQDGSIAHFENSASDERKHYFYQEIAKLESDITNDPQHRFTHINVRMQAHSFYQYDYDGAYLWDDVINNMPVLDYLWGVAFAEFDTKAFIEKCTMPIKLLLSEYDYLVSPITLWDSILENTNIQPVIFHRSGHNPMLEEPENYYQALTTFIQQ</sequence>
<evidence type="ECO:0000313" key="3">
    <source>
        <dbReference type="EMBL" id="HIW07552.1"/>
    </source>
</evidence>
<dbReference type="Proteomes" id="UP000823934">
    <property type="component" value="Unassembled WGS sequence"/>
</dbReference>
<evidence type="ECO:0000256" key="1">
    <source>
        <dbReference type="ARBA" id="ARBA00022801"/>
    </source>
</evidence>
<dbReference type="PANTHER" id="PTHR43798">
    <property type="entry name" value="MONOACYLGLYCEROL LIPASE"/>
    <property type="match status" value="1"/>
</dbReference>
<name>A0A9D1Q6N8_9GAMM</name>
<dbReference type="GO" id="GO:0016020">
    <property type="term" value="C:membrane"/>
    <property type="evidence" value="ECO:0007669"/>
    <property type="project" value="TreeGrafter"/>
</dbReference>
<proteinExistence type="predicted"/>
<accession>A0A9D1Q6N8</accession>
<evidence type="ECO:0000313" key="4">
    <source>
        <dbReference type="Proteomes" id="UP000823934"/>
    </source>
</evidence>
<reference evidence="3" key="2">
    <citation type="submission" date="2021-04" db="EMBL/GenBank/DDBJ databases">
        <authorList>
            <person name="Gilroy R."/>
        </authorList>
    </citation>
    <scope>NUCLEOTIDE SEQUENCE</scope>
    <source>
        <strain evidence="3">CHK160-9182</strain>
    </source>
</reference>
<dbReference type="InterPro" id="IPR000073">
    <property type="entry name" value="AB_hydrolase_1"/>
</dbReference>
<evidence type="ECO:0000259" key="2">
    <source>
        <dbReference type="Pfam" id="PF00561"/>
    </source>
</evidence>
<reference evidence="3" key="1">
    <citation type="journal article" date="2021" name="PeerJ">
        <title>Extensive microbial diversity within the chicken gut microbiome revealed by metagenomics and culture.</title>
        <authorList>
            <person name="Gilroy R."/>
            <person name="Ravi A."/>
            <person name="Getino M."/>
            <person name="Pursley I."/>
            <person name="Horton D.L."/>
            <person name="Alikhan N.F."/>
            <person name="Baker D."/>
            <person name="Gharbi K."/>
            <person name="Hall N."/>
            <person name="Watson M."/>
            <person name="Adriaenssens E.M."/>
            <person name="Foster-Nyarko E."/>
            <person name="Jarju S."/>
            <person name="Secka A."/>
            <person name="Antonio M."/>
            <person name="Oren A."/>
            <person name="Chaudhuri R.R."/>
            <person name="La Ragione R."/>
            <person name="Hildebrand F."/>
            <person name="Pallen M.J."/>
        </authorList>
    </citation>
    <scope>NUCLEOTIDE SEQUENCE</scope>
    <source>
        <strain evidence="3">CHK160-9182</strain>
    </source>
</reference>
<dbReference type="Pfam" id="PF00561">
    <property type="entry name" value="Abhydrolase_1"/>
    <property type="match status" value="1"/>
</dbReference>
<organism evidence="3 4">
    <name type="scientific">Candidatus Ignatzschineria merdigallinarum</name>
    <dbReference type="NCBI Taxonomy" id="2838621"/>
    <lineage>
        <taxon>Bacteria</taxon>
        <taxon>Pseudomonadati</taxon>
        <taxon>Pseudomonadota</taxon>
        <taxon>Gammaproteobacteria</taxon>
        <taxon>Cardiobacteriales</taxon>
        <taxon>Ignatzschineriaceae</taxon>
        <taxon>Ignatzschineria</taxon>
    </lineage>
</organism>
<protein>
    <submittedName>
        <fullName evidence="3">Alpha/beta hydrolase</fullName>
    </submittedName>
</protein>
<dbReference type="Gene3D" id="3.40.50.1820">
    <property type="entry name" value="alpha/beta hydrolase"/>
    <property type="match status" value="1"/>
</dbReference>
<comment type="caution">
    <text evidence="3">The sequence shown here is derived from an EMBL/GenBank/DDBJ whole genome shotgun (WGS) entry which is preliminary data.</text>
</comment>
<dbReference type="GO" id="GO:0016787">
    <property type="term" value="F:hydrolase activity"/>
    <property type="evidence" value="ECO:0007669"/>
    <property type="project" value="UniProtKB-KW"/>
</dbReference>
<dbReference type="InterPro" id="IPR029058">
    <property type="entry name" value="AB_hydrolase_fold"/>
</dbReference>
<gene>
    <name evidence="3" type="ORF">H9889_09555</name>
</gene>
<dbReference type="InterPro" id="IPR050266">
    <property type="entry name" value="AB_hydrolase_sf"/>
</dbReference>
<dbReference type="PANTHER" id="PTHR43798:SF31">
    <property type="entry name" value="AB HYDROLASE SUPERFAMILY PROTEIN YCLE"/>
    <property type="match status" value="1"/>
</dbReference>
<keyword evidence="1 3" id="KW-0378">Hydrolase</keyword>